<evidence type="ECO:0000256" key="8">
    <source>
        <dbReference type="SAM" id="Phobius"/>
    </source>
</evidence>
<accession>A0A399D509</accession>
<dbReference type="NCBIfam" id="TIGR03426">
    <property type="entry name" value="shape_MreD"/>
    <property type="match status" value="1"/>
</dbReference>
<proteinExistence type="inferred from homology"/>
<protein>
    <submittedName>
        <fullName evidence="9">Rod shape-determining protein MreD</fullName>
    </submittedName>
</protein>
<dbReference type="AlphaFoldDB" id="A0A399D509"/>
<keyword evidence="10" id="KW-1185">Reference proteome</keyword>
<evidence type="ECO:0000313" key="9">
    <source>
        <dbReference type="EMBL" id="RIH66278.1"/>
    </source>
</evidence>
<evidence type="ECO:0000256" key="1">
    <source>
        <dbReference type="ARBA" id="ARBA00004651"/>
    </source>
</evidence>
<feature type="transmembrane region" description="Helical" evidence="8">
    <location>
        <begin position="110"/>
        <end position="131"/>
    </location>
</feature>
<evidence type="ECO:0000313" key="10">
    <source>
        <dbReference type="Proteomes" id="UP000266441"/>
    </source>
</evidence>
<evidence type="ECO:0000256" key="7">
    <source>
        <dbReference type="ARBA" id="ARBA00023136"/>
    </source>
</evidence>
<evidence type="ECO:0000256" key="6">
    <source>
        <dbReference type="ARBA" id="ARBA00022989"/>
    </source>
</evidence>
<reference evidence="9 10" key="1">
    <citation type="journal article" date="2015" name="Int. J. Syst. Evol. Microbiol.">
        <title>Mariniphaga sediminis sp. nov., isolated from coastal sediment.</title>
        <authorList>
            <person name="Wang F.Q."/>
            <person name="Shen Q.Y."/>
            <person name="Chen G.J."/>
            <person name="Du Z.J."/>
        </authorList>
    </citation>
    <scope>NUCLEOTIDE SEQUENCE [LARGE SCALE GENOMIC DNA]</scope>
    <source>
        <strain evidence="9 10">SY21</strain>
    </source>
</reference>
<comment type="subcellular location">
    <subcellularLocation>
        <location evidence="1">Cell membrane</location>
        <topology evidence="1">Multi-pass membrane protein</topology>
    </subcellularLocation>
</comment>
<dbReference type="OrthoDB" id="1132160at2"/>
<evidence type="ECO:0000256" key="5">
    <source>
        <dbReference type="ARBA" id="ARBA00022960"/>
    </source>
</evidence>
<feature type="transmembrane region" description="Helical" evidence="8">
    <location>
        <begin position="143"/>
        <end position="165"/>
    </location>
</feature>
<dbReference type="InterPro" id="IPR007227">
    <property type="entry name" value="Cell_shape_determining_MreD"/>
</dbReference>
<feature type="transmembrane region" description="Helical" evidence="8">
    <location>
        <begin position="6"/>
        <end position="23"/>
    </location>
</feature>
<keyword evidence="6 8" id="KW-1133">Transmembrane helix</keyword>
<comment type="similarity">
    <text evidence="2">Belongs to the MreD family.</text>
</comment>
<keyword evidence="5" id="KW-0133">Cell shape</keyword>
<dbReference type="GO" id="GO:0008360">
    <property type="term" value="P:regulation of cell shape"/>
    <property type="evidence" value="ECO:0007669"/>
    <property type="project" value="UniProtKB-KW"/>
</dbReference>
<organism evidence="9 10">
    <name type="scientific">Mariniphaga sediminis</name>
    <dbReference type="NCBI Taxonomy" id="1628158"/>
    <lineage>
        <taxon>Bacteria</taxon>
        <taxon>Pseudomonadati</taxon>
        <taxon>Bacteroidota</taxon>
        <taxon>Bacteroidia</taxon>
        <taxon>Marinilabiliales</taxon>
        <taxon>Prolixibacteraceae</taxon>
        <taxon>Mariniphaga</taxon>
    </lineage>
</organism>
<gene>
    <name evidence="9" type="primary">mreD</name>
    <name evidence="9" type="ORF">D1164_05035</name>
</gene>
<keyword evidence="7 8" id="KW-0472">Membrane</keyword>
<dbReference type="EMBL" id="QWET01000003">
    <property type="protein sequence ID" value="RIH66278.1"/>
    <property type="molecule type" value="Genomic_DNA"/>
</dbReference>
<evidence type="ECO:0000256" key="3">
    <source>
        <dbReference type="ARBA" id="ARBA00022475"/>
    </source>
</evidence>
<keyword evidence="3" id="KW-1003">Cell membrane</keyword>
<feature type="transmembrane region" description="Helical" evidence="8">
    <location>
        <begin position="71"/>
        <end position="89"/>
    </location>
</feature>
<sequence>MLQVLIKYITMFVVLVLMQVLVFNQVQFSGYVNPFIYILFILLLPLSTPHYLLLFLGFFIGLTIDAFSNSLGIHAAATVFIAFIRPFVIRSISNREEDRSEYPGLKQNKFSWFLYYTFIMVFIHHFILFYLEFFTFSHFFTTFLRVILSSVFSIFVIVLSQFLIFRE</sequence>
<dbReference type="Proteomes" id="UP000266441">
    <property type="component" value="Unassembled WGS sequence"/>
</dbReference>
<feature type="transmembrane region" description="Helical" evidence="8">
    <location>
        <begin position="35"/>
        <end position="59"/>
    </location>
</feature>
<keyword evidence="4 8" id="KW-0812">Transmembrane</keyword>
<evidence type="ECO:0000256" key="4">
    <source>
        <dbReference type="ARBA" id="ARBA00022692"/>
    </source>
</evidence>
<comment type="caution">
    <text evidence="9">The sequence shown here is derived from an EMBL/GenBank/DDBJ whole genome shotgun (WGS) entry which is preliminary data.</text>
</comment>
<dbReference type="GO" id="GO:0005886">
    <property type="term" value="C:plasma membrane"/>
    <property type="evidence" value="ECO:0007669"/>
    <property type="project" value="UniProtKB-SubCell"/>
</dbReference>
<name>A0A399D509_9BACT</name>
<evidence type="ECO:0000256" key="2">
    <source>
        <dbReference type="ARBA" id="ARBA00007776"/>
    </source>
</evidence>